<dbReference type="Proteomes" id="UP001482620">
    <property type="component" value="Unassembled WGS sequence"/>
</dbReference>
<proteinExistence type="predicted"/>
<evidence type="ECO:0000256" key="1">
    <source>
        <dbReference type="SAM" id="MobiDB-lite"/>
    </source>
</evidence>
<name>A0ABV0U1J7_9TELE</name>
<gene>
    <name evidence="2" type="ORF">ILYODFUR_032883</name>
</gene>
<comment type="caution">
    <text evidence="2">The sequence shown here is derived from an EMBL/GenBank/DDBJ whole genome shotgun (WGS) entry which is preliminary data.</text>
</comment>
<dbReference type="EMBL" id="JAHRIQ010051806">
    <property type="protein sequence ID" value="MEQ2238415.1"/>
    <property type="molecule type" value="Genomic_DNA"/>
</dbReference>
<sequence length="99" mass="11146">MCASSALLQPIISSLIRFECLLRDQSTDNRAFLSFPVFLSTVMTTLRKSPSTNQAQSPFLPPAQTNSHWCERPGRDEKVRKEEDGVDGHKGRGWGVRVR</sequence>
<feature type="compositionally biased region" description="Basic and acidic residues" evidence="1">
    <location>
        <begin position="69"/>
        <end position="90"/>
    </location>
</feature>
<protein>
    <submittedName>
        <fullName evidence="2">Uncharacterized protein</fullName>
    </submittedName>
</protein>
<keyword evidence="3" id="KW-1185">Reference proteome</keyword>
<feature type="compositionally biased region" description="Polar residues" evidence="1">
    <location>
        <begin position="49"/>
        <end position="68"/>
    </location>
</feature>
<evidence type="ECO:0000313" key="2">
    <source>
        <dbReference type="EMBL" id="MEQ2238415.1"/>
    </source>
</evidence>
<reference evidence="2 3" key="1">
    <citation type="submission" date="2021-06" db="EMBL/GenBank/DDBJ databases">
        <authorList>
            <person name="Palmer J.M."/>
        </authorList>
    </citation>
    <scope>NUCLEOTIDE SEQUENCE [LARGE SCALE GENOMIC DNA]</scope>
    <source>
        <strain evidence="3">if_2019</strain>
        <tissue evidence="2">Muscle</tissue>
    </source>
</reference>
<organism evidence="2 3">
    <name type="scientific">Ilyodon furcidens</name>
    <name type="common">goldbreast splitfin</name>
    <dbReference type="NCBI Taxonomy" id="33524"/>
    <lineage>
        <taxon>Eukaryota</taxon>
        <taxon>Metazoa</taxon>
        <taxon>Chordata</taxon>
        <taxon>Craniata</taxon>
        <taxon>Vertebrata</taxon>
        <taxon>Euteleostomi</taxon>
        <taxon>Actinopterygii</taxon>
        <taxon>Neopterygii</taxon>
        <taxon>Teleostei</taxon>
        <taxon>Neoteleostei</taxon>
        <taxon>Acanthomorphata</taxon>
        <taxon>Ovalentaria</taxon>
        <taxon>Atherinomorphae</taxon>
        <taxon>Cyprinodontiformes</taxon>
        <taxon>Goodeidae</taxon>
        <taxon>Ilyodon</taxon>
    </lineage>
</organism>
<accession>A0ABV0U1J7</accession>
<evidence type="ECO:0000313" key="3">
    <source>
        <dbReference type="Proteomes" id="UP001482620"/>
    </source>
</evidence>
<feature type="region of interest" description="Disordered" evidence="1">
    <location>
        <begin position="49"/>
        <end position="99"/>
    </location>
</feature>